<organism evidence="4 5">
    <name type="scientific">Actinomadura sediminis</name>
    <dbReference type="NCBI Taxonomy" id="1038904"/>
    <lineage>
        <taxon>Bacteria</taxon>
        <taxon>Bacillati</taxon>
        <taxon>Actinomycetota</taxon>
        <taxon>Actinomycetes</taxon>
        <taxon>Streptosporangiales</taxon>
        <taxon>Thermomonosporaceae</taxon>
        <taxon>Actinomadura</taxon>
    </lineage>
</organism>
<evidence type="ECO:0000313" key="5">
    <source>
        <dbReference type="Proteomes" id="UP001596972"/>
    </source>
</evidence>
<evidence type="ECO:0000256" key="1">
    <source>
        <dbReference type="ARBA" id="ARBA00023125"/>
    </source>
</evidence>
<dbReference type="Gene3D" id="3.40.50.280">
    <property type="entry name" value="Cobalamin-binding domain"/>
    <property type="match status" value="1"/>
</dbReference>
<dbReference type="Pfam" id="PF13411">
    <property type="entry name" value="MerR_1"/>
    <property type="match status" value="1"/>
</dbReference>
<name>A0ABW3EVG3_9ACTN</name>
<dbReference type="PANTHER" id="PTHR30204">
    <property type="entry name" value="REDOX-CYCLING DRUG-SENSING TRANSCRIPTIONAL ACTIVATOR SOXR"/>
    <property type="match status" value="1"/>
</dbReference>
<dbReference type="PROSITE" id="PS50937">
    <property type="entry name" value="HTH_MERR_2"/>
    <property type="match status" value="1"/>
</dbReference>
<accession>A0ABW3EVG3</accession>
<dbReference type="InterPro" id="IPR009061">
    <property type="entry name" value="DNA-bd_dom_put_sf"/>
</dbReference>
<dbReference type="RefSeq" id="WP_378301897.1">
    <property type="nucleotide sequence ID" value="NZ_JBHTJA010000051.1"/>
</dbReference>
<evidence type="ECO:0000256" key="2">
    <source>
        <dbReference type="SAM" id="MobiDB-lite"/>
    </source>
</evidence>
<keyword evidence="1" id="KW-0238">DNA-binding</keyword>
<dbReference type="SMART" id="SM00422">
    <property type="entry name" value="HTH_MERR"/>
    <property type="match status" value="1"/>
</dbReference>
<dbReference type="InterPro" id="IPR047057">
    <property type="entry name" value="MerR_fam"/>
</dbReference>
<dbReference type="InterPro" id="IPR036594">
    <property type="entry name" value="Meth_synthase_dom"/>
</dbReference>
<dbReference type="Pfam" id="PF02607">
    <property type="entry name" value="B12-binding_2"/>
    <property type="match status" value="1"/>
</dbReference>
<comment type="caution">
    <text evidence="4">The sequence shown here is derived from an EMBL/GenBank/DDBJ whole genome shotgun (WGS) entry which is preliminary data.</text>
</comment>
<evidence type="ECO:0000259" key="3">
    <source>
        <dbReference type="PROSITE" id="PS50937"/>
    </source>
</evidence>
<dbReference type="SUPFAM" id="SSF46955">
    <property type="entry name" value="Putative DNA-binding domain"/>
    <property type="match status" value="1"/>
</dbReference>
<sequence length="314" mass="32144">MAAESGSGAGLGVGAVARRLGVAASTLRTWDRRYGIGPSGRSAGGHRRYTADDLARLEAMQRLIVSGAPPAEAARAALDAPPAGPASPRGHGAGGNRIPLDATPAARSGPHAARVRGLARAAMALDERAMTTTVHAALDREGVVAAWELLFVPVLVGIGRKHAASGAHVEVEHLLSAVLLSALTERARPRGTGGRSVPPVLLACAPEEQHCLPVYALAAALAEAGTAATVLGARVPVPALTAAIDRTGPPAAFVWSQTSETGDPSWLAGLPTGRPPLRTVIGGPGWADRIPPRVRLVTTLSWAVAELQAVTPRR</sequence>
<dbReference type="PANTHER" id="PTHR30204:SF97">
    <property type="entry name" value="MERR FAMILY REGULATORY PROTEIN"/>
    <property type="match status" value="1"/>
</dbReference>
<protein>
    <submittedName>
        <fullName evidence="4">MerR family transcriptional regulator</fullName>
    </submittedName>
</protein>
<keyword evidence="5" id="KW-1185">Reference proteome</keyword>
<gene>
    <name evidence="4" type="ORF">ACFQ11_22915</name>
</gene>
<dbReference type="InterPro" id="IPR000551">
    <property type="entry name" value="MerR-type_HTH_dom"/>
</dbReference>
<dbReference type="Proteomes" id="UP001596972">
    <property type="component" value="Unassembled WGS sequence"/>
</dbReference>
<feature type="region of interest" description="Disordered" evidence="2">
    <location>
        <begin position="74"/>
        <end position="111"/>
    </location>
</feature>
<feature type="domain" description="HTH merR-type" evidence="3">
    <location>
        <begin position="10"/>
        <end position="79"/>
    </location>
</feature>
<reference evidence="5" key="1">
    <citation type="journal article" date="2019" name="Int. J. Syst. Evol. Microbiol.">
        <title>The Global Catalogue of Microorganisms (GCM) 10K type strain sequencing project: providing services to taxonomists for standard genome sequencing and annotation.</title>
        <authorList>
            <consortium name="The Broad Institute Genomics Platform"/>
            <consortium name="The Broad Institute Genome Sequencing Center for Infectious Disease"/>
            <person name="Wu L."/>
            <person name="Ma J."/>
        </authorList>
    </citation>
    <scope>NUCLEOTIDE SEQUENCE [LARGE SCALE GENOMIC DNA]</scope>
    <source>
        <strain evidence="5">JCM 31202</strain>
    </source>
</reference>
<dbReference type="Gene3D" id="1.10.1240.10">
    <property type="entry name" value="Methionine synthase domain"/>
    <property type="match status" value="1"/>
</dbReference>
<dbReference type="EMBL" id="JBHTJA010000051">
    <property type="protein sequence ID" value="MFD0903262.1"/>
    <property type="molecule type" value="Genomic_DNA"/>
</dbReference>
<proteinExistence type="predicted"/>
<evidence type="ECO:0000313" key="4">
    <source>
        <dbReference type="EMBL" id="MFD0903262.1"/>
    </source>
</evidence>
<dbReference type="Gene3D" id="1.10.1660.10">
    <property type="match status" value="1"/>
</dbReference>
<dbReference type="InterPro" id="IPR003759">
    <property type="entry name" value="Cbl-bd_cap"/>
</dbReference>